<evidence type="ECO:0000313" key="9">
    <source>
        <dbReference type="EMBL" id="XBQ20488.1"/>
    </source>
</evidence>
<dbReference type="AlphaFoldDB" id="A0AAU7MPR4"/>
<evidence type="ECO:0000259" key="1">
    <source>
        <dbReference type="Pfam" id="PF01610"/>
    </source>
</evidence>
<dbReference type="KEGG" id="mamm:ABNF92_12820"/>
<dbReference type="KEGG" id="mamm:ABNF92_17165"/>
<feature type="domain" description="Transposase IS204/IS1001/IS1096/IS1165 helix-turn-helix" evidence="2">
    <location>
        <begin position="92"/>
        <end position="142"/>
    </location>
</feature>
<name>A0AAU7MPR4_9GAMM</name>
<evidence type="ECO:0000259" key="3">
    <source>
        <dbReference type="Pfam" id="PF14690"/>
    </source>
</evidence>
<dbReference type="Pfam" id="PF14690">
    <property type="entry name" value="Zn_ribbon_ISL3"/>
    <property type="match status" value="1"/>
</dbReference>
<dbReference type="EMBL" id="CP157802">
    <property type="protein sequence ID" value="XBQ19157.1"/>
    <property type="molecule type" value="Genomic_DNA"/>
</dbReference>
<dbReference type="EMBL" id="CP157802">
    <property type="protein sequence ID" value="XBQ20298.1"/>
    <property type="molecule type" value="Genomic_DNA"/>
</dbReference>
<evidence type="ECO:0000313" key="8">
    <source>
        <dbReference type="EMBL" id="XBQ20298.1"/>
    </source>
</evidence>
<sequence>MNPELLFTQALGLTSPWAVDDIDFDPKAQRIDFRVSCEAKQLPCPGCGRADQPIHDRKPRTWRHLDFFQFAAYVHAEVPRVRCGGCKKTTQVEVPWARPGSRFTLLFEAFALTLAKAMPVSTTARQLRTDDRALWRVLDHHVTQAQAREDYSTVTTIGVDETACRRGHHYITLVHDLAERRLIFATPGRDAQTLKGFSEDLASHQGKADQIRHASIDMSKAYISGLGQHLPNAEITFDRFHIIQLANQAVDAVRKSEVRHDARLKRTKWAWLTDMARWSKKQDEAVYDLTRSNLKTARAWRIKEALRDIFQAKPGREQAEGLLKRWHSWARRCRLEPMKQLAATLKRHWAGVLQGFESGLSNGYVEAMNSLIQAAKARARGYGTASHFIAICFLIAGKLKHLPANPFQTPLQRMVAS</sequence>
<organism evidence="8">
    <name type="scientific">Marinobacter sp. MMG032</name>
    <dbReference type="NCBI Taxonomy" id="3158548"/>
    <lineage>
        <taxon>Bacteria</taxon>
        <taxon>Pseudomonadati</taxon>
        <taxon>Pseudomonadota</taxon>
        <taxon>Gammaproteobacteria</taxon>
        <taxon>Pseudomonadales</taxon>
        <taxon>Marinobacteraceae</taxon>
        <taxon>Marinobacter</taxon>
    </lineage>
</organism>
<reference evidence="8" key="1">
    <citation type="submission" date="2024-05" db="EMBL/GenBank/DDBJ databases">
        <title>Draft Genome Sequences of Flagellimonas sp. MMG031 and Marinobacter sp. MMG032 Isolated from the dinoflagellate Symbiodinium pilosum.</title>
        <authorList>
            <person name="Shikuma N.J."/>
            <person name="Farrell M.V."/>
        </authorList>
    </citation>
    <scope>NUCLEOTIDE SEQUENCE</scope>
    <source>
        <strain evidence="8">MMG032</strain>
    </source>
</reference>
<dbReference type="KEGG" id="mamm:ABNF92_03850"/>
<protein>
    <submittedName>
        <fullName evidence="8">ISL3 family transposase</fullName>
    </submittedName>
</protein>
<dbReference type="InterPro" id="IPR002560">
    <property type="entry name" value="Transposase_DDE"/>
</dbReference>
<proteinExistence type="predicted"/>
<dbReference type="RefSeq" id="WP_349342348.1">
    <property type="nucleotide sequence ID" value="NZ_CP157802.1"/>
</dbReference>
<gene>
    <name evidence="7" type="ORF">ABNF92_00020</name>
    <name evidence="8" type="ORF">ABNF92_03850</name>
    <name evidence="9" type="ORF">ABNF92_04855</name>
    <name evidence="4" type="ORF">ABNF92_12820</name>
    <name evidence="5" type="ORF">ABNF92_15680</name>
    <name evidence="6" type="ORF">ABNF92_17165</name>
</gene>
<dbReference type="EMBL" id="CP157802">
    <property type="protein sequence ID" value="XBQ18880.1"/>
    <property type="molecule type" value="Genomic_DNA"/>
</dbReference>
<dbReference type="KEGG" id="mamm:ABNF92_00020"/>
<dbReference type="Pfam" id="PF13542">
    <property type="entry name" value="HTH_Tnp_ISL3"/>
    <property type="match status" value="1"/>
</dbReference>
<feature type="domain" description="Transposase IS204/IS1001/IS1096/IS1165 zinc-finger" evidence="3">
    <location>
        <begin position="43"/>
        <end position="86"/>
    </location>
</feature>
<dbReference type="Pfam" id="PF01610">
    <property type="entry name" value="DDE_Tnp_ISL3"/>
    <property type="match status" value="1"/>
</dbReference>
<evidence type="ECO:0000313" key="4">
    <source>
        <dbReference type="EMBL" id="XBQ18333.1"/>
    </source>
</evidence>
<feature type="domain" description="Transposase IS204/IS1001/IS1096/IS1165 DDE" evidence="1">
    <location>
        <begin position="157"/>
        <end position="390"/>
    </location>
</feature>
<dbReference type="PANTHER" id="PTHR33498:SF1">
    <property type="entry name" value="TRANSPOSASE FOR INSERTION SEQUENCE ELEMENT IS1557"/>
    <property type="match status" value="1"/>
</dbReference>
<dbReference type="KEGG" id="mamm:ABNF92_04855"/>
<dbReference type="PANTHER" id="PTHR33498">
    <property type="entry name" value="TRANSPOSASE FOR INSERTION SEQUENCE ELEMENT IS1557"/>
    <property type="match status" value="1"/>
</dbReference>
<dbReference type="EMBL" id="CP157802">
    <property type="protein sequence ID" value="XBQ20488.1"/>
    <property type="molecule type" value="Genomic_DNA"/>
</dbReference>
<evidence type="ECO:0000313" key="5">
    <source>
        <dbReference type="EMBL" id="XBQ18880.1"/>
    </source>
</evidence>
<dbReference type="KEGG" id="mamm:ABNF92_15680"/>
<dbReference type="EMBL" id="CP157802">
    <property type="protein sequence ID" value="XBQ19587.1"/>
    <property type="molecule type" value="Genomic_DNA"/>
</dbReference>
<dbReference type="InterPro" id="IPR029261">
    <property type="entry name" value="Transposase_Znf"/>
</dbReference>
<evidence type="ECO:0000313" key="6">
    <source>
        <dbReference type="EMBL" id="XBQ19157.1"/>
    </source>
</evidence>
<dbReference type="NCBIfam" id="NF033550">
    <property type="entry name" value="transpos_ISL3"/>
    <property type="match status" value="1"/>
</dbReference>
<dbReference type="InterPro" id="IPR047951">
    <property type="entry name" value="Transpos_ISL3"/>
</dbReference>
<accession>A0AAU7MPR4</accession>
<dbReference type="EMBL" id="CP157802">
    <property type="protein sequence ID" value="XBQ18333.1"/>
    <property type="molecule type" value="Genomic_DNA"/>
</dbReference>
<evidence type="ECO:0000313" key="7">
    <source>
        <dbReference type="EMBL" id="XBQ19587.1"/>
    </source>
</evidence>
<evidence type="ECO:0000259" key="2">
    <source>
        <dbReference type="Pfam" id="PF13542"/>
    </source>
</evidence>
<dbReference type="InterPro" id="IPR032877">
    <property type="entry name" value="Transposase_HTH"/>
</dbReference>